<evidence type="ECO:0000256" key="2">
    <source>
        <dbReference type="SAM" id="Phobius"/>
    </source>
</evidence>
<sequence length="205" mass="21186">MRNGIKKLFAGVYVISLLFSLTLVASAQLLVDISEAASSVVSGLTGSGAEADEEITATGSEAPVGSIERGGGQSGPVEEPPFRNIDPNSSFVGPFTGPDTAPLQGAYTAPLLQVADRQIAFQILVNFFLGVIGVVAVLYLVTNGYRYVMARGDEAQMTQAKKGITFAIIGLLFVLAAYTIVATVLNFGARPVATPGVGIGIGVSF</sequence>
<protein>
    <submittedName>
        <fullName evidence="3">Uncharacterized protein</fullName>
    </submittedName>
</protein>
<evidence type="ECO:0000256" key="1">
    <source>
        <dbReference type="SAM" id="MobiDB-lite"/>
    </source>
</evidence>
<reference evidence="3 4" key="1">
    <citation type="journal article" date="2016" name="Nat. Commun.">
        <title>Thousands of microbial genomes shed light on interconnected biogeochemical processes in an aquifer system.</title>
        <authorList>
            <person name="Anantharaman K."/>
            <person name="Brown C.T."/>
            <person name="Hug L.A."/>
            <person name="Sharon I."/>
            <person name="Castelle C.J."/>
            <person name="Probst A.J."/>
            <person name="Thomas B.C."/>
            <person name="Singh A."/>
            <person name="Wilkins M.J."/>
            <person name="Karaoz U."/>
            <person name="Brodie E.L."/>
            <person name="Williams K.H."/>
            <person name="Hubbard S.S."/>
            <person name="Banfield J.F."/>
        </authorList>
    </citation>
    <scope>NUCLEOTIDE SEQUENCE [LARGE SCALE GENOMIC DNA]</scope>
</reference>
<evidence type="ECO:0000313" key="3">
    <source>
        <dbReference type="EMBL" id="OGC81668.1"/>
    </source>
</evidence>
<feature type="transmembrane region" description="Helical" evidence="2">
    <location>
        <begin position="163"/>
        <end position="185"/>
    </location>
</feature>
<keyword evidence="2" id="KW-0812">Transmembrane</keyword>
<dbReference type="InterPro" id="IPR043993">
    <property type="entry name" value="T4SS_pilin"/>
</dbReference>
<feature type="transmembrane region" description="Helical" evidence="2">
    <location>
        <begin position="119"/>
        <end position="142"/>
    </location>
</feature>
<feature type="region of interest" description="Disordered" evidence="1">
    <location>
        <begin position="56"/>
        <end position="80"/>
    </location>
</feature>
<keyword evidence="2" id="KW-1133">Transmembrane helix</keyword>
<name>A0A1F4XJ78_9BACT</name>
<dbReference type="EMBL" id="MEWR01000023">
    <property type="protein sequence ID" value="OGC81668.1"/>
    <property type="molecule type" value="Genomic_DNA"/>
</dbReference>
<comment type="caution">
    <text evidence="3">The sequence shown here is derived from an EMBL/GenBank/DDBJ whole genome shotgun (WGS) entry which is preliminary data.</text>
</comment>
<dbReference type="AlphaFoldDB" id="A0A1F4XJ78"/>
<dbReference type="Proteomes" id="UP000177614">
    <property type="component" value="Unassembled WGS sequence"/>
</dbReference>
<dbReference type="Pfam" id="PF18895">
    <property type="entry name" value="T4SS_pilin"/>
    <property type="match status" value="1"/>
</dbReference>
<keyword evidence="2" id="KW-0472">Membrane</keyword>
<evidence type="ECO:0000313" key="4">
    <source>
        <dbReference type="Proteomes" id="UP000177614"/>
    </source>
</evidence>
<proteinExistence type="predicted"/>
<dbReference type="STRING" id="1817814.A2V81_05395"/>
<gene>
    <name evidence="3" type="ORF">A2V81_05395</name>
</gene>
<accession>A0A1F4XJ78</accession>
<organism evidence="3 4">
    <name type="scientific">Candidatus Abawacabacteria bacterium RBG_16_42_10</name>
    <dbReference type="NCBI Taxonomy" id="1817814"/>
    <lineage>
        <taxon>Bacteria</taxon>
        <taxon>Candidatus Abawacaibacteriota</taxon>
    </lineage>
</organism>